<protein>
    <submittedName>
        <fullName evidence="1">Uncharacterized protein</fullName>
    </submittedName>
</protein>
<reference evidence="2" key="1">
    <citation type="journal article" date="2017" name="Nat. Ecol. Evol.">
        <title>Genome expansion and lineage-specific genetic innovations in the forest pathogenic fungi Armillaria.</title>
        <authorList>
            <person name="Sipos G."/>
            <person name="Prasanna A.N."/>
            <person name="Walter M.C."/>
            <person name="O'Connor E."/>
            <person name="Balint B."/>
            <person name="Krizsan K."/>
            <person name="Kiss B."/>
            <person name="Hess J."/>
            <person name="Varga T."/>
            <person name="Slot J."/>
            <person name="Riley R."/>
            <person name="Boka B."/>
            <person name="Rigling D."/>
            <person name="Barry K."/>
            <person name="Lee J."/>
            <person name="Mihaltcheva S."/>
            <person name="LaButti K."/>
            <person name="Lipzen A."/>
            <person name="Waldron R."/>
            <person name="Moloney N.M."/>
            <person name="Sperisen C."/>
            <person name="Kredics L."/>
            <person name="Vagvoelgyi C."/>
            <person name="Patrignani A."/>
            <person name="Fitzpatrick D."/>
            <person name="Nagy I."/>
            <person name="Doyle S."/>
            <person name="Anderson J.B."/>
            <person name="Grigoriev I.V."/>
            <person name="Gueldener U."/>
            <person name="Muensterkoetter M."/>
            <person name="Nagy L.G."/>
        </authorList>
    </citation>
    <scope>NUCLEOTIDE SEQUENCE [LARGE SCALE GENOMIC DNA]</scope>
    <source>
        <strain evidence="2">Ar21-2</strain>
    </source>
</reference>
<gene>
    <name evidence="1" type="ORF">ARMGADRAFT_1017778</name>
</gene>
<dbReference type="AlphaFoldDB" id="A0A2H3CRL9"/>
<accession>A0A2H3CRL9</accession>
<evidence type="ECO:0000313" key="2">
    <source>
        <dbReference type="Proteomes" id="UP000217790"/>
    </source>
</evidence>
<dbReference type="Proteomes" id="UP000217790">
    <property type="component" value="Unassembled WGS sequence"/>
</dbReference>
<name>A0A2H3CRL9_ARMGA</name>
<dbReference type="InParanoid" id="A0A2H3CRL9"/>
<dbReference type="EMBL" id="KZ293689">
    <property type="protein sequence ID" value="PBK85709.1"/>
    <property type="molecule type" value="Genomic_DNA"/>
</dbReference>
<sequence length="91" mass="10364">MSKSEVGLKLDGNGRANRAAHRRRIVQFSVTIIRKMCRSRRYPTNHSYGTVYGCSVTVKIPYRRPYNVSKHIMQNDPMQLLANPGSTISLL</sequence>
<organism evidence="1 2">
    <name type="scientific">Armillaria gallica</name>
    <name type="common">Bulbous honey fungus</name>
    <name type="synonym">Armillaria bulbosa</name>
    <dbReference type="NCBI Taxonomy" id="47427"/>
    <lineage>
        <taxon>Eukaryota</taxon>
        <taxon>Fungi</taxon>
        <taxon>Dikarya</taxon>
        <taxon>Basidiomycota</taxon>
        <taxon>Agaricomycotina</taxon>
        <taxon>Agaricomycetes</taxon>
        <taxon>Agaricomycetidae</taxon>
        <taxon>Agaricales</taxon>
        <taxon>Marasmiineae</taxon>
        <taxon>Physalacriaceae</taxon>
        <taxon>Armillaria</taxon>
    </lineage>
</organism>
<evidence type="ECO:0000313" key="1">
    <source>
        <dbReference type="EMBL" id="PBK85709.1"/>
    </source>
</evidence>
<keyword evidence="2" id="KW-1185">Reference proteome</keyword>
<proteinExistence type="predicted"/>